<evidence type="ECO:0000313" key="10">
    <source>
        <dbReference type="Proteomes" id="UP000598996"/>
    </source>
</evidence>
<gene>
    <name evidence="9" type="ORF">JKJ07_05275</name>
</gene>
<evidence type="ECO:0000256" key="6">
    <source>
        <dbReference type="ARBA" id="ARBA00022842"/>
    </source>
</evidence>
<evidence type="ECO:0000256" key="3">
    <source>
        <dbReference type="ARBA" id="ARBA00009759"/>
    </source>
</evidence>
<organism evidence="9 10">
    <name type="scientific">Paractinoplanes lichenicola</name>
    <dbReference type="NCBI Taxonomy" id="2802976"/>
    <lineage>
        <taxon>Bacteria</taxon>
        <taxon>Bacillati</taxon>
        <taxon>Actinomycetota</taxon>
        <taxon>Actinomycetes</taxon>
        <taxon>Micromonosporales</taxon>
        <taxon>Micromonosporaceae</taxon>
        <taxon>Paractinoplanes</taxon>
    </lineage>
</organism>
<evidence type="ECO:0000256" key="2">
    <source>
        <dbReference type="ARBA" id="ARBA00001946"/>
    </source>
</evidence>
<evidence type="ECO:0000256" key="7">
    <source>
        <dbReference type="RuleBase" id="RU364068"/>
    </source>
</evidence>
<evidence type="ECO:0000256" key="8">
    <source>
        <dbReference type="SAM" id="MobiDB-lite"/>
    </source>
</evidence>
<keyword evidence="4 7" id="KW-0479">Metal-binding</keyword>
<evidence type="ECO:0000256" key="5">
    <source>
        <dbReference type="ARBA" id="ARBA00022801"/>
    </source>
</evidence>
<feature type="region of interest" description="Disordered" evidence="8">
    <location>
        <begin position="1"/>
        <end position="22"/>
    </location>
</feature>
<comment type="cofactor">
    <cofactor evidence="2 7">
        <name>Mg(2+)</name>
        <dbReference type="ChEBI" id="CHEBI:18420"/>
    </cofactor>
</comment>
<dbReference type="Pfam" id="PF00459">
    <property type="entry name" value="Inositol_P"/>
    <property type="match status" value="1"/>
</dbReference>
<accession>A0ABS1VG80</accession>
<dbReference type="PROSITE" id="PS00630">
    <property type="entry name" value="IMP_2"/>
    <property type="match status" value="1"/>
</dbReference>
<dbReference type="EC" id="3.1.3.25" evidence="7"/>
<evidence type="ECO:0000256" key="1">
    <source>
        <dbReference type="ARBA" id="ARBA00001033"/>
    </source>
</evidence>
<proteinExistence type="inferred from homology"/>
<dbReference type="InterPro" id="IPR000760">
    <property type="entry name" value="Inositol_monophosphatase-like"/>
</dbReference>
<dbReference type="EMBL" id="JAENHO010000002">
    <property type="protein sequence ID" value="MBL7253720.1"/>
    <property type="molecule type" value="Genomic_DNA"/>
</dbReference>
<dbReference type="CDD" id="cd01639">
    <property type="entry name" value="IMPase"/>
    <property type="match status" value="1"/>
</dbReference>
<reference evidence="9 10" key="1">
    <citation type="submission" date="2021-01" db="EMBL/GenBank/DDBJ databases">
        <title>Actinoplanes sp. nov. LDG1-01 isolated from lichen.</title>
        <authorList>
            <person name="Saeng-In P."/>
            <person name="Phongsopitanun W."/>
            <person name="Kanchanasin P."/>
            <person name="Yuki M."/>
            <person name="Kudo T."/>
            <person name="Ohkuma M."/>
            <person name="Tanasupawat S."/>
        </authorList>
    </citation>
    <scope>NUCLEOTIDE SEQUENCE [LARGE SCALE GENOMIC DNA]</scope>
    <source>
        <strain evidence="9 10">LDG1-01</strain>
    </source>
</reference>
<dbReference type="Gene3D" id="3.30.540.10">
    <property type="entry name" value="Fructose-1,6-Bisphosphatase, subunit A, domain 1"/>
    <property type="match status" value="1"/>
</dbReference>
<dbReference type="InterPro" id="IPR020550">
    <property type="entry name" value="Inositol_monophosphatase_CS"/>
</dbReference>
<dbReference type="InterPro" id="IPR033942">
    <property type="entry name" value="IMPase"/>
</dbReference>
<comment type="caution">
    <text evidence="9">The sequence shown here is derived from an EMBL/GenBank/DDBJ whole genome shotgun (WGS) entry which is preliminary data.</text>
</comment>
<dbReference type="SUPFAM" id="SSF56655">
    <property type="entry name" value="Carbohydrate phosphatase"/>
    <property type="match status" value="1"/>
</dbReference>
<keyword evidence="6 7" id="KW-0460">Magnesium</keyword>
<dbReference type="PRINTS" id="PR00377">
    <property type="entry name" value="IMPHPHTASES"/>
</dbReference>
<dbReference type="PROSITE" id="PS00629">
    <property type="entry name" value="IMP_1"/>
    <property type="match status" value="1"/>
</dbReference>
<comment type="catalytic activity">
    <reaction evidence="1 7">
        <text>a myo-inositol phosphate + H2O = myo-inositol + phosphate</text>
        <dbReference type="Rhea" id="RHEA:24056"/>
        <dbReference type="ChEBI" id="CHEBI:15377"/>
        <dbReference type="ChEBI" id="CHEBI:17268"/>
        <dbReference type="ChEBI" id="CHEBI:43474"/>
        <dbReference type="ChEBI" id="CHEBI:84139"/>
        <dbReference type="EC" id="3.1.3.25"/>
    </reaction>
</comment>
<keyword evidence="10" id="KW-1185">Reference proteome</keyword>
<evidence type="ECO:0000313" key="9">
    <source>
        <dbReference type="EMBL" id="MBL7253720.1"/>
    </source>
</evidence>
<keyword evidence="5 7" id="KW-0378">Hydrolase</keyword>
<sequence>MSEFSADAGLGGAATNAGKNPGNDFDAEPGALLELAVGVARDAAATARRMRAEAIGDVETKSTATDVVTAADKAVERQVIEALRAARPGDGVLGEEYGSTEEAATGPVRWILDPIDGTVNYLYGLPQYAVSLAAEVGGTVVAGVVVNAATGDEWTATLGGGAWRGGRRLHCSAPAGLGQALVGTGFSYDARRREHQGRVVAGLITRVRDIRRFGAAALDLCAVAEGMLDGYYEKGLNPWDWAAGGLIATEAGAVVSGLNGAAPGLDLLVAAAPAVFNDLHDVLANLDASGGP</sequence>
<comment type="similarity">
    <text evidence="3 7">Belongs to the inositol monophosphatase superfamily.</text>
</comment>
<dbReference type="Proteomes" id="UP000598996">
    <property type="component" value="Unassembled WGS sequence"/>
</dbReference>
<dbReference type="Gene3D" id="3.40.190.80">
    <property type="match status" value="1"/>
</dbReference>
<dbReference type="InterPro" id="IPR020583">
    <property type="entry name" value="Inositol_monoP_metal-BS"/>
</dbReference>
<protein>
    <recommendedName>
        <fullName evidence="7">Inositol-1-monophosphatase</fullName>
        <ecNumber evidence="7">3.1.3.25</ecNumber>
    </recommendedName>
</protein>
<dbReference type="PANTHER" id="PTHR20854:SF4">
    <property type="entry name" value="INOSITOL-1-MONOPHOSPHATASE-RELATED"/>
    <property type="match status" value="1"/>
</dbReference>
<name>A0ABS1VG80_9ACTN</name>
<evidence type="ECO:0000256" key="4">
    <source>
        <dbReference type="ARBA" id="ARBA00022723"/>
    </source>
</evidence>
<dbReference type="PANTHER" id="PTHR20854">
    <property type="entry name" value="INOSITOL MONOPHOSPHATASE"/>
    <property type="match status" value="1"/>
</dbReference>